<dbReference type="Pfam" id="PF02190">
    <property type="entry name" value="LON_substr_bdg"/>
    <property type="match status" value="1"/>
</dbReference>
<dbReference type="InterPro" id="IPR046336">
    <property type="entry name" value="Lon_prtase_N_sf"/>
</dbReference>
<dbReference type="InterPro" id="IPR027065">
    <property type="entry name" value="Lon_Prtase"/>
</dbReference>
<gene>
    <name evidence="9 15" type="primary">lon</name>
    <name evidence="15" type="ORF">Q0590_02815</name>
</gene>
<dbReference type="InterPro" id="IPR027543">
    <property type="entry name" value="Lon_bac"/>
</dbReference>
<comment type="catalytic activity">
    <reaction evidence="9 10 11">
        <text>Hydrolysis of proteins in presence of ATP.</text>
        <dbReference type="EC" id="3.4.21.53"/>
    </reaction>
</comment>
<evidence type="ECO:0000256" key="4">
    <source>
        <dbReference type="ARBA" id="ARBA00022741"/>
    </source>
</evidence>
<comment type="caution">
    <text evidence="15">The sequence shown here is derived from an EMBL/GenBank/DDBJ whole genome shotgun (WGS) entry which is preliminary data.</text>
</comment>
<dbReference type="Gene3D" id="2.30.130.40">
    <property type="entry name" value="LON domain-like"/>
    <property type="match status" value="1"/>
</dbReference>
<protein>
    <recommendedName>
        <fullName evidence="9 10">Lon protease</fullName>
        <ecNumber evidence="9 10">3.4.21.53</ecNumber>
    </recommendedName>
    <alternativeName>
        <fullName evidence="9">ATP-dependent protease La</fullName>
    </alternativeName>
</protein>
<proteinExistence type="evidence at transcript level"/>
<keyword evidence="5 9" id="KW-0378">Hydrolase</keyword>
<evidence type="ECO:0000313" key="16">
    <source>
        <dbReference type="Proteomes" id="UP001168528"/>
    </source>
</evidence>
<keyword evidence="7 9" id="KW-0067">ATP-binding</keyword>
<dbReference type="InterPro" id="IPR003111">
    <property type="entry name" value="Lon_prtase_N"/>
</dbReference>
<comment type="function">
    <text evidence="9">ATP-dependent serine protease that mediates the selective degradation of mutant and abnormal proteins as well as certain short-lived regulatory proteins. Required for cellular homeostasis and for survival from DNA damage and developmental changes induced by stress. Degrades polypeptides processively to yield small peptide fragments that are 5 to 10 amino acids long. Binds to DNA in a double-stranded, site-specific manner.</text>
</comment>
<dbReference type="Pfam" id="PF00004">
    <property type="entry name" value="AAA"/>
    <property type="match status" value="1"/>
</dbReference>
<evidence type="ECO:0000256" key="9">
    <source>
        <dbReference type="HAMAP-Rule" id="MF_01973"/>
    </source>
</evidence>
<dbReference type="Gene3D" id="1.10.8.60">
    <property type="match status" value="1"/>
</dbReference>
<evidence type="ECO:0000256" key="12">
    <source>
        <dbReference type="RuleBase" id="RU000591"/>
    </source>
</evidence>
<dbReference type="InterPro" id="IPR054594">
    <property type="entry name" value="Lon_lid"/>
</dbReference>
<evidence type="ECO:0000256" key="2">
    <source>
        <dbReference type="ARBA" id="ARBA00022490"/>
    </source>
</evidence>
<evidence type="ECO:0000256" key="1">
    <source>
        <dbReference type="ARBA" id="ARBA00004496"/>
    </source>
</evidence>
<dbReference type="Pfam" id="PF22667">
    <property type="entry name" value="Lon_lid"/>
    <property type="match status" value="1"/>
</dbReference>
<dbReference type="SUPFAM" id="SSF54211">
    <property type="entry name" value="Ribosomal protein S5 domain 2-like"/>
    <property type="match status" value="1"/>
</dbReference>
<feature type="active site" evidence="9 11">
    <location>
        <position position="751"/>
    </location>
</feature>
<dbReference type="InterPro" id="IPR003959">
    <property type="entry name" value="ATPase_AAA_core"/>
</dbReference>
<evidence type="ECO:0000256" key="8">
    <source>
        <dbReference type="ARBA" id="ARBA00023016"/>
    </source>
</evidence>
<evidence type="ECO:0000259" key="14">
    <source>
        <dbReference type="PROSITE" id="PS51787"/>
    </source>
</evidence>
<dbReference type="EC" id="3.4.21.53" evidence="9 10"/>
<dbReference type="PROSITE" id="PS51786">
    <property type="entry name" value="LON_PROTEOLYTIC"/>
    <property type="match status" value="1"/>
</dbReference>
<evidence type="ECO:0000256" key="6">
    <source>
        <dbReference type="ARBA" id="ARBA00022825"/>
    </source>
</evidence>
<dbReference type="PANTHER" id="PTHR43718">
    <property type="entry name" value="LON PROTEASE"/>
    <property type="match status" value="1"/>
</dbReference>
<dbReference type="SMART" id="SM00382">
    <property type="entry name" value="AAA"/>
    <property type="match status" value="1"/>
</dbReference>
<dbReference type="InterPro" id="IPR008269">
    <property type="entry name" value="Lon_proteolytic"/>
</dbReference>
<evidence type="ECO:0000256" key="3">
    <source>
        <dbReference type="ARBA" id="ARBA00022670"/>
    </source>
</evidence>
<dbReference type="InterPro" id="IPR027417">
    <property type="entry name" value="P-loop_NTPase"/>
</dbReference>
<keyword evidence="8 9" id="KW-0346">Stress response</keyword>
<dbReference type="Gene3D" id="1.20.5.5270">
    <property type="match status" value="1"/>
</dbReference>
<name>A0ABT8QZ90_9BACT</name>
<evidence type="ECO:0000256" key="10">
    <source>
        <dbReference type="PIRNR" id="PIRNR001174"/>
    </source>
</evidence>
<dbReference type="PIRSF" id="PIRSF001174">
    <property type="entry name" value="Lon_proteas"/>
    <property type="match status" value="1"/>
</dbReference>
<dbReference type="Gene3D" id="3.30.230.10">
    <property type="match status" value="1"/>
</dbReference>
<dbReference type="PROSITE" id="PS01046">
    <property type="entry name" value="LON_SER"/>
    <property type="match status" value="1"/>
</dbReference>
<dbReference type="PANTHER" id="PTHR43718:SF2">
    <property type="entry name" value="LON PROTEASE HOMOLOG, MITOCHONDRIAL"/>
    <property type="match status" value="1"/>
</dbReference>
<accession>A0ABT8QZ90</accession>
<keyword evidence="16" id="KW-1185">Reference proteome</keyword>
<sequence length="801" mass="90244">MTQSKTENDPTFTDVEESSNDLVVLSDILPDHLVILPMPERPIFPGITMPMLFSGKKYIDSLKVAQAQHPAMIGVVFIKERNDKDIFQSELYRVGTTLKIFRLTAVSEDTVQVMVQGVNRFSCKRNAPSSEVPLRWEVKYHNDPEEKPSDELKAYSMAIISSVKDLLRLNPIFGEQLKMIITQISMEKPGLVMDAVASLLSSGTEKLQEILEAFDLYERGYKLLMLLREEKELLQLQQRIKNTVDEQISKQQKDFFLREQLKIIKKELGIEKDGKDVEIEKIEQRLQKLELPEEAARVIRSELDRLKMLEPISPEFNVSRTYLEVLTDLPWGIYSEDIANIHKAREILEAEHYGLDDVKARILEFISTIIKRGKITGSNILLVGPPGVGKTSIGKSIASALGRKFYRFSVGGMRDEAEIKGHRRTYIGAMPGKLIESLRRSGTANPVIMLDELDKMGVSYQGDPGSALLEVLDPEQNHNFLDHYLDVRFDLSNVLFIATANQLDTIPGPLLDRMEIMHLAGYILEEKVAIAKRYLIPRQREEHGLTEDELLITEEALSLIIDRYAREAGVRNLENQIKKIMRHVTLKLAEGDTRGFVVRPENLEEYLGKPLFTTEELYNRGVAGAVLGLAYTPLGGATLYIEANAIKSRNSGFKQTGQLGKVMQESAEIAYSYVRATFTENQVIKNFFDENMIHLHVPAGATPKDGPSAGITMALALYSLAMNKPIRENLAMTGELTLTGKVLPIGGVKEKTIAARRVGVKEIILPSENKKDFEELPSYVREGLQVHFAYKFEDVLKIACP</sequence>
<dbReference type="Pfam" id="PF05362">
    <property type="entry name" value="Lon_C"/>
    <property type="match status" value="1"/>
</dbReference>
<comment type="similarity">
    <text evidence="9 10 11 12">Belongs to the peptidase S16 family.</text>
</comment>
<dbReference type="Gene3D" id="3.40.50.300">
    <property type="entry name" value="P-loop containing nucleotide triphosphate hydrolases"/>
    <property type="match status" value="1"/>
</dbReference>
<dbReference type="SUPFAM" id="SSF88697">
    <property type="entry name" value="PUA domain-like"/>
    <property type="match status" value="1"/>
</dbReference>
<feature type="binding site" evidence="9">
    <location>
        <begin position="384"/>
        <end position="391"/>
    </location>
    <ligand>
        <name>ATP</name>
        <dbReference type="ChEBI" id="CHEBI:30616"/>
    </ligand>
</feature>
<feature type="domain" description="Lon proteolytic" evidence="13">
    <location>
        <begin position="620"/>
        <end position="801"/>
    </location>
</feature>
<feature type="domain" description="Lon N-terminal" evidence="14">
    <location>
        <begin position="33"/>
        <end position="231"/>
    </location>
</feature>
<reference evidence="15" key="1">
    <citation type="submission" date="2023-07" db="EMBL/GenBank/DDBJ databases">
        <title>The genome sequence of Rhodocytophaga aerolata KACC 12507.</title>
        <authorList>
            <person name="Zhang X."/>
        </authorList>
    </citation>
    <scope>NUCLEOTIDE SEQUENCE</scope>
    <source>
        <strain evidence="15">KACC 12507</strain>
    </source>
</reference>
<organism evidence="15 16">
    <name type="scientific">Rhodocytophaga aerolata</name>
    <dbReference type="NCBI Taxonomy" id="455078"/>
    <lineage>
        <taxon>Bacteria</taxon>
        <taxon>Pseudomonadati</taxon>
        <taxon>Bacteroidota</taxon>
        <taxon>Cytophagia</taxon>
        <taxon>Cytophagales</taxon>
        <taxon>Rhodocytophagaceae</taxon>
        <taxon>Rhodocytophaga</taxon>
    </lineage>
</organism>
<dbReference type="HAMAP" id="MF_01973">
    <property type="entry name" value="lon_bact"/>
    <property type="match status" value="1"/>
</dbReference>
<feature type="active site" evidence="9 11">
    <location>
        <position position="708"/>
    </location>
</feature>
<dbReference type="CDD" id="cd19500">
    <property type="entry name" value="RecA-like_Lon"/>
    <property type="match status" value="1"/>
</dbReference>
<dbReference type="InterPro" id="IPR015947">
    <property type="entry name" value="PUA-like_sf"/>
</dbReference>
<dbReference type="SMART" id="SM00464">
    <property type="entry name" value="LON"/>
    <property type="match status" value="1"/>
</dbReference>
<evidence type="ECO:0000259" key="13">
    <source>
        <dbReference type="PROSITE" id="PS51786"/>
    </source>
</evidence>
<dbReference type="EMBL" id="JAUKPO010000001">
    <property type="protein sequence ID" value="MDO1445162.1"/>
    <property type="molecule type" value="Genomic_DNA"/>
</dbReference>
<keyword evidence="3 9" id="KW-0645">Protease</keyword>
<evidence type="ECO:0000256" key="11">
    <source>
        <dbReference type="PROSITE-ProRule" id="PRU01122"/>
    </source>
</evidence>
<keyword evidence="2 9" id="KW-0963">Cytoplasm</keyword>
<dbReference type="Gene3D" id="1.20.58.1480">
    <property type="match status" value="1"/>
</dbReference>
<dbReference type="GO" id="GO:0004252">
    <property type="term" value="F:serine-type endopeptidase activity"/>
    <property type="evidence" value="ECO:0007669"/>
    <property type="project" value="UniProtKB-EC"/>
</dbReference>
<dbReference type="InterPro" id="IPR004815">
    <property type="entry name" value="Lon_bac/euk-typ"/>
</dbReference>
<comment type="subunit">
    <text evidence="9 10">Homohexamer. Organized in a ring with a central cavity.</text>
</comment>
<evidence type="ECO:0000256" key="7">
    <source>
        <dbReference type="ARBA" id="ARBA00022840"/>
    </source>
</evidence>
<evidence type="ECO:0000256" key="5">
    <source>
        <dbReference type="ARBA" id="ARBA00022801"/>
    </source>
</evidence>
<dbReference type="Proteomes" id="UP001168528">
    <property type="component" value="Unassembled WGS sequence"/>
</dbReference>
<evidence type="ECO:0000313" key="15">
    <source>
        <dbReference type="EMBL" id="MDO1445162.1"/>
    </source>
</evidence>
<dbReference type="RefSeq" id="WP_302035956.1">
    <property type="nucleotide sequence ID" value="NZ_JAUKPO010000001.1"/>
</dbReference>
<keyword evidence="4 9" id="KW-0547">Nucleotide-binding</keyword>
<dbReference type="PROSITE" id="PS51787">
    <property type="entry name" value="LON_N"/>
    <property type="match status" value="1"/>
</dbReference>
<comment type="induction">
    <text evidence="9">By heat shock.</text>
</comment>
<dbReference type="SUPFAM" id="SSF52540">
    <property type="entry name" value="P-loop containing nucleoside triphosphate hydrolases"/>
    <property type="match status" value="1"/>
</dbReference>
<dbReference type="InterPro" id="IPR008268">
    <property type="entry name" value="Peptidase_S16_AS"/>
</dbReference>
<dbReference type="PRINTS" id="PR00830">
    <property type="entry name" value="ENDOLAPTASE"/>
</dbReference>
<dbReference type="InterPro" id="IPR003593">
    <property type="entry name" value="AAA+_ATPase"/>
</dbReference>
<comment type="subcellular location">
    <subcellularLocation>
        <location evidence="1 9 10">Cytoplasm</location>
    </subcellularLocation>
</comment>
<dbReference type="InterPro" id="IPR014721">
    <property type="entry name" value="Ribsml_uS5_D2-typ_fold_subgr"/>
</dbReference>
<keyword evidence="6 9" id="KW-0720">Serine protease</keyword>
<dbReference type="InterPro" id="IPR020568">
    <property type="entry name" value="Ribosomal_Su5_D2-typ_SF"/>
</dbReference>
<dbReference type="NCBIfam" id="TIGR00763">
    <property type="entry name" value="lon"/>
    <property type="match status" value="1"/>
</dbReference>